<evidence type="ECO:0000256" key="16">
    <source>
        <dbReference type="PIRSR" id="PIRSR000127-2"/>
    </source>
</evidence>
<dbReference type="InterPro" id="IPR001041">
    <property type="entry name" value="2Fe-2S_ferredoxin-type"/>
</dbReference>
<dbReference type="PIRSF" id="PIRSF000127">
    <property type="entry name" value="Xanthine_DH"/>
    <property type="match status" value="1"/>
</dbReference>
<keyword evidence="5 17" id="KW-0500">Molybdenum</keyword>
<dbReference type="STRING" id="66420.A0A194PE80"/>
<dbReference type="FunFam" id="3.30.365.10:FF:000002">
    <property type="entry name" value="Xanthine dehydrogenase oxidase"/>
    <property type="match status" value="1"/>
</dbReference>
<keyword evidence="11 17" id="KW-0408">Iron</keyword>
<dbReference type="InterPro" id="IPR036683">
    <property type="entry name" value="CO_DH_flav_C_dom_sf"/>
</dbReference>
<dbReference type="Pfam" id="PF00941">
    <property type="entry name" value="FAD_binding_5"/>
    <property type="match status" value="1"/>
</dbReference>
<comment type="cofactor">
    <cofactor evidence="1 16">
        <name>FAD</name>
        <dbReference type="ChEBI" id="CHEBI:57692"/>
    </cofactor>
</comment>
<evidence type="ECO:0000256" key="12">
    <source>
        <dbReference type="ARBA" id="ARBA00023014"/>
    </source>
</evidence>
<dbReference type="InterPro" id="IPR037165">
    <property type="entry name" value="AldOxase/xan_DH_Mopterin-bd_sf"/>
</dbReference>
<dbReference type="Gene3D" id="1.10.150.120">
    <property type="entry name" value="[2Fe-2S]-binding domain"/>
    <property type="match status" value="1"/>
</dbReference>
<dbReference type="GO" id="GO:0051537">
    <property type="term" value="F:2 iron, 2 sulfur cluster binding"/>
    <property type="evidence" value="ECO:0007669"/>
    <property type="project" value="UniProtKB-KW"/>
</dbReference>
<dbReference type="CDD" id="cd00207">
    <property type="entry name" value="fer2"/>
    <property type="match status" value="1"/>
</dbReference>
<dbReference type="SMART" id="SM01092">
    <property type="entry name" value="CO_deh_flav_C"/>
    <property type="match status" value="1"/>
</dbReference>
<organism evidence="20 21">
    <name type="scientific">Papilio xuthus</name>
    <name type="common">Asian swallowtail butterfly</name>
    <dbReference type="NCBI Taxonomy" id="66420"/>
    <lineage>
        <taxon>Eukaryota</taxon>
        <taxon>Metazoa</taxon>
        <taxon>Ecdysozoa</taxon>
        <taxon>Arthropoda</taxon>
        <taxon>Hexapoda</taxon>
        <taxon>Insecta</taxon>
        <taxon>Pterygota</taxon>
        <taxon>Neoptera</taxon>
        <taxon>Endopterygota</taxon>
        <taxon>Lepidoptera</taxon>
        <taxon>Glossata</taxon>
        <taxon>Ditrysia</taxon>
        <taxon>Papilionoidea</taxon>
        <taxon>Papilionidae</taxon>
        <taxon>Papilioninae</taxon>
        <taxon>Papilio</taxon>
    </lineage>
</organism>
<dbReference type="FunFam" id="3.30.465.10:FF:000013">
    <property type="entry name" value="Aldehyde oxidase"/>
    <property type="match status" value="1"/>
</dbReference>
<gene>
    <name evidence="20" type="ORF">RR46_14503</name>
</gene>
<comment type="similarity">
    <text evidence="3">Belongs to the xanthine dehydrogenase family.</text>
</comment>
<dbReference type="SUPFAM" id="SSF56003">
    <property type="entry name" value="Molybdenum cofactor-binding domain"/>
    <property type="match status" value="1"/>
</dbReference>
<evidence type="ECO:0000256" key="7">
    <source>
        <dbReference type="ARBA" id="ARBA00022714"/>
    </source>
</evidence>
<feature type="binding site" evidence="16">
    <location>
        <position position="398"/>
    </location>
    <ligand>
        <name>FAD</name>
        <dbReference type="ChEBI" id="CHEBI:57692"/>
    </ligand>
</feature>
<evidence type="ECO:0000256" key="6">
    <source>
        <dbReference type="ARBA" id="ARBA00022630"/>
    </source>
</evidence>
<proteinExistence type="inferred from homology"/>
<dbReference type="Gene3D" id="3.30.465.10">
    <property type="match status" value="1"/>
</dbReference>
<dbReference type="InterPro" id="IPR036884">
    <property type="entry name" value="2Fe-2S-bd_dom_sf"/>
</dbReference>
<dbReference type="EMBL" id="KQ459606">
    <property type="protein sequence ID" value="KPI90999.1"/>
    <property type="molecule type" value="Genomic_DNA"/>
</dbReference>
<evidence type="ECO:0000256" key="15">
    <source>
        <dbReference type="PIRSR" id="PIRSR000127-1"/>
    </source>
</evidence>
<keyword evidence="10" id="KW-0560">Oxidoreductase</keyword>
<evidence type="ECO:0000259" key="19">
    <source>
        <dbReference type="PROSITE" id="PS51387"/>
    </source>
</evidence>
<feature type="binding site" evidence="17">
    <location>
        <position position="42"/>
    </location>
    <ligand>
        <name>[2Fe-2S] cluster</name>
        <dbReference type="ChEBI" id="CHEBI:190135"/>
        <label>1</label>
    </ligand>
</feature>
<keyword evidence="6" id="KW-0285">Flavoprotein</keyword>
<dbReference type="SUPFAM" id="SSF47741">
    <property type="entry name" value="CO dehydrogenase ISP C-domain like"/>
    <property type="match status" value="1"/>
</dbReference>
<dbReference type="Pfam" id="PF00111">
    <property type="entry name" value="Fer2"/>
    <property type="match status" value="1"/>
</dbReference>
<comment type="subunit">
    <text evidence="4">Homodimer.</text>
</comment>
<dbReference type="InterPro" id="IPR036856">
    <property type="entry name" value="Ald_Oxase/Xan_DH_a/b_sf"/>
</dbReference>
<evidence type="ECO:0000256" key="9">
    <source>
        <dbReference type="ARBA" id="ARBA00022827"/>
    </source>
</evidence>
<dbReference type="FunFam" id="3.90.1170.50:FF:000003">
    <property type="entry name" value="Aldehyde oxidase"/>
    <property type="match status" value="1"/>
</dbReference>
<evidence type="ECO:0000259" key="18">
    <source>
        <dbReference type="PROSITE" id="PS51085"/>
    </source>
</evidence>
<evidence type="ECO:0000256" key="5">
    <source>
        <dbReference type="ARBA" id="ARBA00022505"/>
    </source>
</evidence>
<evidence type="ECO:0000313" key="20">
    <source>
        <dbReference type="EMBL" id="KPI90999.1"/>
    </source>
</evidence>
<evidence type="ECO:0000313" key="21">
    <source>
        <dbReference type="Proteomes" id="UP000053268"/>
    </source>
</evidence>
<dbReference type="SUPFAM" id="SSF54665">
    <property type="entry name" value="CO dehydrogenase molybdoprotein N-domain-like"/>
    <property type="match status" value="1"/>
</dbReference>
<comment type="cofactor">
    <cofactor evidence="17">
        <name>[2Fe-2S] cluster</name>
        <dbReference type="ChEBI" id="CHEBI:190135"/>
    </cofactor>
    <text evidence="17">Binds 2 [2Fe-2S] clusters.</text>
</comment>
<dbReference type="SUPFAM" id="SSF54292">
    <property type="entry name" value="2Fe-2S ferredoxin-like"/>
    <property type="match status" value="1"/>
</dbReference>
<feature type="binding site" evidence="17">
    <location>
        <position position="47"/>
    </location>
    <ligand>
        <name>[2Fe-2S] cluster</name>
        <dbReference type="ChEBI" id="CHEBI:190135"/>
        <label>1</label>
    </ligand>
</feature>
<dbReference type="Pfam" id="PF03450">
    <property type="entry name" value="CO_deh_flav_C"/>
    <property type="match status" value="1"/>
</dbReference>
<dbReference type="InterPro" id="IPR036318">
    <property type="entry name" value="FAD-bd_PCMH-like_sf"/>
</dbReference>
<dbReference type="Pfam" id="PF01315">
    <property type="entry name" value="Ald_Xan_dh_C"/>
    <property type="match status" value="1"/>
</dbReference>
<keyword evidence="13" id="KW-0576">Peroxisome</keyword>
<dbReference type="GO" id="GO:0016491">
    <property type="term" value="F:oxidoreductase activity"/>
    <property type="evidence" value="ECO:0007669"/>
    <property type="project" value="UniProtKB-KW"/>
</dbReference>
<evidence type="ECO:0000256" key="1">
    <source>
        <dbReference type="ARBA" id="ARBA00001974"/>
    </source>
</evidence>
<dbReference type="Pfam" id="PF02738">
    <property type="entry name" value="MoCoBD_1"/>
    <property type="match status" value="1"/>
</dbReference>
<dbReference type="InterPro" id="IPR006058">
    <property type="entry name" value="2Fe2S_fd_BS"/>
</dbReference>
<feature type="binding site" evidence="17">
    <location>
        <position position="108"/>
    </location>
    <ligand>
        <name>[2Fe-2S] cluster</name>
        <dbReference type="ChEBI" id="CHEBI:190135"/>
        <label>2</label>
    </ligand>
</feature>
<dbReference type="Gene3D" id="3.30.390.50">
    <property type="entry name" value="CO dehydrogenase flavoprotein, C-terminal domain"/>
    <property type="match status" value="1"/>
</dbReference>
<dbReference type="PROSITE" id="PS51085">
    <property type="entry name" value="2FE2S_FER_2"/>
    <property type="match status" value="1"/>
</dbReference>
<accession>A0A194PE80</accession>
<feature type="active site" description="Proton acceptor" evidence="15">
    <location>
        <position position="1203"/>
    </location>
</feature>
<dbReference type="InterPro" id="IPR046867">
    <property type="entry name" value="AldOxase/xan_DH_MoCoBD2"/>
</dbReference>
<dbReference type="InterPro" id="IPR016208">
    <property type="entry name" value="Ald_Oxase/xanthine_DH-like"/>
</dbReference>
<evidence type="ECO:0000256" key="11">
    <source>
        <dbReference type="ARBA" id="ARBA00023004"/>
    </source>
</evidence>
<keyword evidence="9 16" id="KW-0274">FAD</keyword>
<dbReference type="SUPFAM" id="SSF55447">
    <property type="entry name" value="CO dehydrogenase flavoprotein C-terminal domain-like"/>
    <property type="match status" value="1"/>
</dbReference>
<dbReference type="FunFam" id="3.30.365.10:FF:000001">
    <property type="entry name" value="Xanthine dehydrogenase oxidase"/>
    <property type="match status" value="1"/>
</dbReference>
<feature type="binding site" evidence="17">
    <location>
        <position position="143"/>
    </location>
    <ligand>
        <name>[2Fe-2S] cluster</name>
        <dbReference type="ChEBI" id="CHEBI:190135"/>
        <label>2</label>
    </ligand>
</feature>
<evidence type="ECO:0000256" key="2">
    <source>
        <dbReference type="ARBA" id="ARBA00004275"/>
    </source>
</evidence>
<feature type="domain" description="FAD-binding PCMH-type" evidence="19">
    <location>
        <begin position="210"/>
        <end position="390"/>
    </location>
</feature>
<sequence>MDRIWFAVNGVRYSVGSEVDSTTTLLDYLRSSLHLFGTKYMCREAGCGACIVSAVRHPGAPHTSINACMVSITSCQNWEITTIECLGDQAKGYNKLQQQLAKDNGSQCGYCSPSWIMAMYSLLKSKPDITRLEIEKSLSSNICRCTGYRPILDAFKKFGSDAADRVTVEDIEDLHICSRTGNACKGSCDKDDWCIVTKDDIYANNVKHIVLHDNRDWYSAETVSEIFDILKTKGNKSYMLVAGNTAKGVYPMTEYPLVLIDVNNVSQLKTFVIDQNLVIGAGLTITEVIEIFKTVSQRENFSYLLTVNEHLEKVAHVAVRNIATLAGNLVIKHRNPEFQSDIFLLLETVGAQVTIAKSKTSKTTLNMQDFLKQNLKGKIIINVMLPPLNKSNKIVTYKIAPRAQNAHAIVNAGFLYDITSTGKVSTARITYGGLSPAFTRATNTEMSLIGKTLFDNATLQLAIQALVKELVVTENPPEPSVAYRKHVAISLFYKGLLSFCPPSILSSQYQSGGTEIHDSRQLSSGRQSFDTDPSLWPLNQPVMKLEATIQCSGEAHYVEDIPPIPKEVFASFVLSTVPLGTLESIDASEALKQPGVIAFYSAKDIPGVNSFTPAGTVFYETDEELLCAKEIKYFNQAIGIIVAETRYIADVAAKLVTAKYSNVQKPVLDIKKAKDDSSRRTLYTTHAATDRGTDVCKKIIGENTIYGQYHFSMETLVCVSKPTEQGIKVHPASQWIDGVQMTTSRALNLQENCIDVYVRRIGGAFGIKISRSNQVAVACNMVVQKLKRPCRFIQSLTTNMRTVGKRLPCTITFEVEVDGKGAIQYLKYDLYEDNGYIVNEPFIMIGDGVYNNCYRATRWDYVSYNCITDTASNSWCRSPGSLEAIVMAENIMERISYEMSADPLQVRLSNLDTDNYKDLLEMIDTVKESSDYTCRRLEVDKFNEKNRWKKRGLRFSLMRWAPSGGPIFVTTLSVYHDDGTVDIVHSGVEMGQGINTKAAQVCAYFLKIPLNLIKIKPNNTMIACNGFITGGSLASMFTALGVERACKQLLERLQPIREQLGNPTWQELIVAAHDQNVNLQAHGFVSRKDIQDYNIYGVAVTEVEVDILTGQSEVIRVDLLEDAGISVNQEVDVGQVEGAFVMGLGYWTSEQLVYDPKTGENLTNRTWNYFVPQARDIPQDFRISFRKNSQGPSTFLGSKAIGEPPLCLSVGVTFAMREAITSARSDGGISSSKWFQIDGPWTVERICLAADTKYEDFKFN</sequence>
<evidence type="ECO:0000256" key="8">
    <source>
        <dbReference type="ARBA" id="ARBA00022723"/>
    </source>
</evidence>
<feature type="binding site" evidence="17">
    <location>
        <position position="50"/>
    </location>
    <ligand>
        <name>[2Fe-2S] cluster</name>
        <dbReference type="ChEBI" id="CHEBI:190135"/>
        <label>1</label>
    </ligand>
</feature>
<dbReference type="InterPro" id="IPR036010">
    <property type="entry name" value="2Fe-2S_ferredoxin-like_sf"/>
</dbReference>
<evidence type="ECO:0000256" key="17">
    <source>
        <dbReference type="PIRSR" id="PIRSR000127-3"/>
    </source>
</evidence>
<evidence type="ECO:0000256" key="10">
    <source>
        <dbReference type="ARBA" id="ARBA00023002"/>
    </source>
</evidence>
<comment type="subcellular location">
    <subcellularLocation>
        <location evidence="2">Peroxisome</location>
    </subcellularLocation>
</comment>
<feature type="binding site" evidence="17">
    <location>
        <position position="734"/>
    </location>
    <ligand>
        <name>Mo-molybdopterin</name>
        <dbReference type="ChEBI" id="CHEBI:71302"/>
    </ligand>
    <ligandPart>
        <name>Mo</name>
        <dbReference type="ChEBI" id="CHEBI:28685"/>
    </ligandPart>
</feature>
<dbReference type="FunFam" id="3.30.390.50:FF:000003">
    <property type="entry name" value="Aldehyde oxidase1"/>
    <property type="match status" value="1"/>
</dbReference>
<feature type="binding site" evidence="17">
    <location>
        <position position="765"/>
    </location>
    <ligand>
        <name>Mo-molybdopterin</name>
        <dbReference type="ChEBI" id="CHEBI:71302"/>
    </ligand>
    <ligandPart>
        <name>Mo</name>
        <dbReference type="ChEBI" id="CHEBI:28685"/>
    </ligandPart>
</feature>
<dbReference type="InterPro" id="IPR016166">
    <property type="entry name" value="FAD-bd_PCMH"/>
</dbReference>
<dbReference type="InterPro" id="IPR002346">
    <property type="entry name" value="Mopterin_DH_FAD-bd"/>
</dbReference>
<name>A0A194PE80_PAPXU</name>
<evidence type="ECO:0000256" key="14">
    <source>
        <dbReference type="ARBA" id="ARBA00034078"/>
    </source>
</evidence>
<feature type="domain" description="2Fe-2S ferredoxin-type" evidence="18">
    <location>
        <begin position="2"/>
        <end position="86"/>
    </location>
</feature>
<keyword evidence="8 17" id="KW-0479">Metal-binding</keyword>
<dbReference type="InterPro" id="IPR012675">
    <property type="entry name" value="Beta-grasp_dom_sf"/>
</dbReference>
<keyword evidence="7 17" id="KW-0001">2Fe-2S</keyword>
<feature type="binding site" evidence="17">
    <location>
        <position position="1031"/>
    </location>
    <ligand>
        <name>Mo-molybdopterin</name>
        <dbReference type="ChEBI" id="CHEBI:71302"/>
    </ligand>
    <ligandPart>
        <name>Mo</name>
        <dbReference type="ChEBI" id="CHEBI:28685"/>
    </ligandPart>
</feature>
<dbReference type="PROSITE" id="PS51387">
    <property type="entry name" value="FAD_PCMH"/>
    <property type="match status" value="1"/>
</dbReference>
<dbReference type="AlphaFoldDB" id="A0A194PE80"/>
<dbReference type="SMART" id="SM01008">
    <property type="entry name" value="Ald_Xan_dh_C"/>
    <property type="match status" value="1"/>
</dbReference>
<keyword evidence="12 17" id="KW-0411">Iron-sulfur</keyword>
<dbReference type="PANTHER" id="PTHR11908">
    <property type="entry name" value="XANTHINE DEHYDROGENASE"/>
    <property type="match status" value="1"/>
</dbReference>
<evidence type="ECO:0000256" key="3">
    <source>
        <dbReference type="ARBA" id="ARBA00006849"/>
    </source>
</evidence>
<dbReference type="GO" id="GO:0071949">
    <property type="term" value="F:FAD binding"/>
    <property type="evidence" value="ECO:0007669"/>
    <property type="project" value="InterPro"/>
</dbReference>
<dbReference type="PROSITE" id="PS00197">
    <property type="entry name" value="2FE2S_FER_1"/>
    <property type="match status" value="1"/>
</dbReference>
<dbReference type="InterPro" id="IPR016169">
    <property type="entry name" value="FAD-bd_PCMH_sub2"/>
</dbReference>
<feature type="binding site" evidence="17">
    <location>
        <position position="68"/>
    </location>
    <ligand>
        <name>[2Fe-2S] cluster</name>
        <dbReference type="ChEBI" id="CHEBI:190135"/>
        <label>1</label>
    </ligand>
</feature>
<dbReference type="InterPro" id="IPR002888">
    <property type="entry name" value="2Fe-2S-bd"/>
</dbReference>
<comment type="cofactor">
    <cofactor evidence="14">
        <name>[2Fe-2S] cluster</name>
        <dbReference type="ChEBI" id="CHEBI:190135"/>
    </cofactor>
</comment>
<dbReference type="Gene3D" id="3.90.1170.50">
    <property type="entry name" value="Aldehyde oxidase/xanthine dehydrogenase, a/b hammerhead"/>
    <property type="match status" value="1"/>
</dbReference>
<keyword evidence="21" id="KW-1185">Reference proteome</keyword>
<feature type="binding site" evidence="17">
    <location>
        <position position="877"/>
    </location>
    <ligand>
        <name>Mo-molybdopterin</name>
        <dbReference type="ChEBI" id="CHEBI:71302"/>
    </ligand>
    <ligandPart>
        <name>Mo</name>
        <dbReference type="ChEBI" id="CHEBI:28685"/>
    </ligandPart>
</feature>
<feature type="binding site" evidence="17">
    <location>
        <position position="111"/>
    </location>
    <ligand>
        <name>[2Fe-2S] cluster</name>
        <dbReference type="ChEBI" id="CHEBI:190135"/>
        <label>2</label>
    </ligand>
</feature>
<dbReference type="Pfam" id="PF20256">
    <property type="entry name" value="MoCoBD_2"/>
    <property type="match status" value="1"/>
</dbReference>
<dbReference type="GO" id="GO:0005506">
    <property type="term" value="F:iron ion binding"/>
    <property type="evidence" value="ECO:0007669"/>
    <property type="project" value="InterPro"/>
</dbReference>
<dbReference type="InterPro" id="IPR008274">
    <property type="entry name" value="AldOxase/xan_DH_MoCoBD1"/>
</dbReference>
<protein>
    <submittedName>
        <fullName evidence="20">Aldehyde oxidase 2</fullName>
    </submittedName>
</protein>
<dbReference type="Proteomes" id="UP000053268">
    <property type="component" value="Unassembled WGS sequence"/>
</dbReference>
<dbReference type="GO" id="GO:0005777">
    <property type="term" value="C:peroxisome"/>
    <property type="evidence" value="ECO:0007669"/>
    <property type="project" value="UniProtKB-SubCell"/>
</dbReference>
<dbReference type="InterPro" id="IPR005107">
    <property type="entry name" value="CO_DH_flav_C"/>
</dbReference>
<dbReference type="Pfam" id="PF01799">
    <property type="entry name" value="Fer2_2"/>
    <property type="match status" value="1"/>
</dbReference>
<feature type="binding site" evidence="17">
    <location>
        <position position="145"/>
    </location>
    <ligand>
        <name>[2Fe-2S] cluster</name>
        <dbReference type="ChEBI" id="CHEBI:190135"/>
        <label>2</label>
    </ligand>
</feature>
<reference evidence="20 21" key="1">
    <citation type="journal article" date="2015" name="Nat. Commun.">
        <title>Outbred genome sequencing and CRISPR/Cas9 gene editing in butterflies.</title>
        <authorList>
            <person name="Li X."/>
            <person name="Fan D."/>
            <person name="Zhang W."/>
            <person name="Liu G."/>
            <person name="Zhang L."/>
            <person name="Zhao L."/>
            <person name="Fang X."/>
            <person name="Chen L."/>
            <person name="Dong Y."/>
            <person name="Chen Y."/>
            <person name="Ding Y."/>
            <person name="Zhao R."/>
            <person name="Feng M."/>
            <person name="Zhu Y."/>
            <person name="Feng Y."/>
            <person name="Jiang X."/>
            <person name="Zhu D."/>
            <person name="Xiang H."/>
            <person name="Feng X."/>
            <person name="Li S."/>
            <person name="Wang J."/>
            <person name="Zhang G."/>
            <person name="Kronforst M.R."/>
            <person name="Wang W."/>
        </authorList>
    </citation>
    <scope>NUCLEOTIDE SEQUENCE [LARGE SCALE GENOMIC DNA]</scope>
    <source>
        <strain evidence="20">Ya'a_city_454_Px</strain>
        <tissue evidence="20">Whole body</tissue>
    </source>
</reference>
<evidence type="ECO:0000256" key="13">
    <source>
        <dbReference type="ARBA" id="ARBA00023140"/>
    </source>
</evidence>
<comment type="cofactor">
    <cofactor evidence="17">
        <name>Mo-molybdopterin</name>
        <dbReference type="ChEBI" id="CHEBI:71302"/>
    </cofactor>
    <text evidence="17">Binds 1 Mo-molybdopterin (Mo-MPT) cofactor per subunit.</text>
</comment>
<dbReference type="Gene3D" id="3.10.20.30">
    <property type="match status" value="1"/>
</dbReference>
<dbReference type="PANTHER" id="PTHR11908:SF132">
    <property type="entry name" value="ALDEHYDE OXIDASE 1-RELATED"/>
    <property type="match status" value="1"/>
</dbReference>
<dbReference type="SUPFAM" id="SSF56176">
    <property type="entry name" value="FAD-binding/transporter-associated domain-like"/>
    <property type="match status" value="1"/>
</dbReference>
<dbReference type="InterPro" id="IPR000674">
    <property type="entry name" value="Ald_Oxase/Xan_DH_a/b"/>
</dbReference>
<dbReference type="Gene3D" id="3.30.365.10">
    <property type="entry name" value="Aldehyde oxidase/xanthine dehydrogenase, molybdopterin binding domain"/>
    <property type="match status" value="4"/>
</dbReference>
<evidence type="ECO:0000256" key="4">
    <source>
        <dbReference type="ARBA" id="ARBA00011738"/>
    </source>
</evidence>